<dbReference type="OrthoDB" id="8205113at2"/>
<accession>V8G1L6</accession>
<dbReference type="InterPro" id="IPR019613">
    <property type="entry name" value="DUF4198"/>
</dbReference>
<comment type="caution">
    <text evidence="2">The sequence shown here is derived from an EMBL/GenBank/DDBJ whole genome shotgun (WGS) entry which is preliminary data.</text>
</comment>
<dbReference type="RefSeq" id="WP_023951448.1">
    <property type="nucleotide sequence ID" value="NZ_AYSV01000089.1"/>
</dbReference>
<gene>
    <name evidence="2" type="ORF">V757_07860</name>
</gene>
<evidence type="ECO:0000313" key="2">
    <source>
        <dbReference type="EMBL" id="ETD70424.1"/>
    </source>
</evidence>
<sequence length="241" mass="26427">MLKRISLSICSALLLFSSSQVSAHNAWVAQQQDKWVVIYGHGASNYAYKPEQVTQIKGIGGDKTVDLTRKNYEDFVSFDPAKLGMVAITLHGGYWAVLKNGEWVQKAKADSHVDGDVKFTTESVKYAVSVMDNSIMPKAVGYPLEIVPEKNPASLHQGDNVTVTVLLDGKPLAGAKVINDYIGADDNARKETDANGKVNLSIRNAGLNVFEVSYRIDHPTKKADKLSLGATYSFRTHTHHH</sequence>
<proteinExistence type="predicted"/>
<evidence type="ECO:0000313" key="3">
    <source>
        <dbReference type="Proteomes" id="UP000018766"/>
    </source>
</evidence>
<feature type="signal peptide" evidence="1">
    <location>
        <begin position="1"/>
        <end position="23"/>
    </location>
</feature>
<dbReference type="AlphaFoldDB" id="V8G1L6"/>
<dbReference type="Proteomes" id="UP000018766">
    <property type="component" value="Unassembled WGS sequence"/>
</dbReference>
<reference evidence="2 3" key="1">
    <citation type="submission" date="2013-11" db="EMBL/GenBank/DDBJ databases">
        <title>Genomic analysis of Pelistega sp. HM-7.</title>
        <authorList>
            <person name="Kumbhare S.V."/>
            <person name="Shetty S.A."/>
            <person name="Sharma O."/>
            <person name="Dhotre D.P."/>
        </authorList>
    </citation>
    <scope>NUCLEOTIDE SEQUENCE [LARGE SCALE GENOMIC DNA]</scope>
    <source>
        <strain evidence="2 3">HM-7</strain>
    </source>
</reference>
<protein>
    <recommendedName>
        <fullName evidence="4">Nickel ABC transporter substrate-binding protein</fullName>
    </recommendedName>
</protein>
<dbReference type="EMBL" id="AYSV01000089">
    <property type="protein sequence ID" value="ETD70424.1"/>
    <property type="molecule type" value="Genomic_DNA"/>
</dbReference>
<dbReference type="Pfam" id="PF10670">
    <property type="entry name" value="DUF4198"/>
    <property type="match status" value="1"/>
</dbReference>
<feature type="chain" id="PRO_5004769186" description="Nickel ABC transporter substrate-binding protein" evidence="1">
    <location>
        <begin position="24"/>
        <end position="241"/>
    </location>
</feature>
<keyword evidence="3" id="KW-1185">Reference proteome</keyword>
<name>V8G1L6_9BURK</name>
<organism evidence="2 3">
    <name type="scientific">Pelistega indica</name>
    <dbReference type="NCBI Taxonomy" id="1414851"/>
    <lineage>
        <taxon>Bacteria</taxon>
        <taxon>Pseudomonadati</taxon>
        <taxon>Pseudomonadota</taxon>
        <taxon>Betaproteobacteria</taxon>
        <taxon>Burkholderiales</taxon>
        <taxon>Alcaligenaceae</taxon>
        <taxon>Pelistega</taxon>
    </lineage>
</organism>
<evidence type="ECO:0000256" key="1">
    <source>
        <dbReference type="SAM" id="SignalP"/>
    </source>
</evidence>
<evidence type="ECO:0008006" key="4">
    <source>
        <dbReference type="Google" id="ProtNLM"/>
    </source>
</evidence>
<keyword evidence="1" id="KW-0732">Signal</keyword>